<organism evidence="2 3">
    <name type="scientific">Tetradesmus obliquus</name>
    <name type="common">Green alga</name>
    <name type="synonym">Acutodesmus obliquus</name>
    <dbReference type="NCBI Taxonomy" id="3088"/>
    <lineage>
        <taxon>Eukaryota</taxon>
        <taxon>Viridiplantae</taxon>
        <taxon>Chlorophyta</taxon>
        <taxon>core chlorophytes</taxon>
        <taxon>Chlorophyceae</taxon>
        <taxon>CS clade</taxon>
        <taxon>Sphaeropleales</taxon>
        <taxon>Scenedesmaceae</taxon>
        <taxon>Tetradesmus</taxon>
    </lineage>
</organism>
<keyword evidence="1" id="KW-0175">Coiled coil</keyword>
<evidence type="ECO:0000256" key="1">
    <source>
        <dbReference type="SAM" id="Coils"/>
    </source>
</evidence>
<evidence type="ECO:0000313" key="3">
    <source>
        <dbReference type="Proteomes" id="UP001244341"/>
    </source>
</evidence>
<sequence>MCLQGQQLRTPPPELRLLRDEIRRQVANALGLAVGSLRSELQSSAEGAAKEQQQQLRHELEGLSARLESRVASTRLSVAAALSGEVDSRLAAVQEGCQQRLQQLGQQLERLAGSKADMLLLTQHTEQVTEMFEQLSTMVVDSTRASVSDLADKQQQEVSSAMANKAAAGDMQELSAHVEGLGSRLASTAHSLSSLSSSSSRRLEEQAGSLMRVTASLAVMDDRPTSEEVQEMLQRTLADAHGAASATTAAASSAAVRPLQQQLEGLSEALDKAKGQLQATQRELECVKEEQAASQCDAGRVAALDSKLRLLAAEVDRLHEQAEAAAQAREKIRAAVSAAEASFATHSSSCADELCNELAETAGQAQAEHAGRLAALEKAAAAQATAVGELAGLVADLPSKQGIREAVLGAAQATVELLLAEHKREEQGRWEVGEVQLQLLGKADKVELEQQLLALRHALQDSLQGAVTRDDFEDRMSRKLDVDTFLASACGAAEGGTGAGASSREAARWRQLA</sequence>
<proteinExistence type="predicted"/>
<dbReference type="EMBL" id="CP126212">
    <property type="protein sequence ID" value="WIA14518.1"/>
    <property type="molecule type" value="Genomic_DNA"/>
</dbReference>
<dbReference type="Proteomes" id="UP001244341">
    <property type="component" value="Chromosome 5b"/>
</dbReference>
<evidence type="ECO:0000313" key="2">
    <source>
        <dbReference type="EMBL" id="WIA14518.1"/>
    </source>
</evidence>
<name>A0ABY8TZE5_TETOB</name>
<keyword evidence="3" id="KW-1185">Reference proteome</keyword>
<gene>
    <name evidence="2" type="ORF">OEZ85_003037</name>
</gene>
<feature type="coiled-coil region" evidence="1">
    <location>
        <begin position="256"/>
        <end position="335"/>
    </location>
</feature>
<reference evidence="2 3" key="1">
    <citation type="submission" date="2023-05" db="EMBL/GenBank/DDBJ databases">
        <title>A 100% complete, gapless, phased diploid assembly of the Scenedesmus obliquus UTEX 3031 genome.</title>
        <authorList>
            <person name="Biondi T.C."/>
            <person name="Hanschen E.R."/>
            <person name="Kwon T."/>
            <person name="Eng W."/>
            <person name="Kruse C.P.S."/>
            <person name="Koehler S.I."/>
            <person name="Kunde Y."/>
            <person name="Gleasner C.D."/>
            <person name="You Mak K.T."/>
            <person name="Polle J."/>
            <person name="Hovde B.T."/>
            <person name="Starkenburg S.R."/>
        </authorList>
    </citation>
    <scope>NUCLEOTIDE SEQUENCE [LARGE SCALE GENOMIC DNA]</scope>
    <source>
        <strain evidence="2 3">DOE0152z</strain>
    </source>
</reference>
<accession>A0ABY8TZE5</accession>
<protein>
    <submittedName>
        <fullName evidence="2">Uncharacterized protein</fullName>
    </submittedName>
</protein>